<evidence type="ECO:0000313" key="2">
    <source>
        <dbReference type="Proteomes" id="UP000293154"/>
    </source>
</evidence>
<evidence type="ECO:0008006" key="3">
    <source>
        <dbReference type="Google" id="ProtNLM"/>
    </source>
</evidence>
<dbReference type="OrthoDB" id="8200265at2"/>
<dbReference type="KEGG" id="prag:EKN56_17530"/>
<name>A0A411WPW1_9GAMM</name>
<accession>A0A411WPW1</accession>
<protein>
    <recommendedName>
        <fullName evidence="3">DUF4261 domain-containing protein</fullName>
    </recommendedName>
</protein>
<proteinExistence type="predicted"/>
<evidence type="ECO:0000313" key="1">
    <source>
        <dbReference type="EMBL" id="QBH98035.1"/>
    </source>
</evidence>
<dbReference type="EMBL" id="CP034752">
    <property type="protein sequence ID" value="QBH98035.1"/>
    <property type="molecule type" value="Genomic_DNA"/>
</dbReference>
<dbReference type="AlphaFoldDB" id="A0A411WPW1"/>
<dbReference type="Proteomes" id="UP000293154">
    <property type="component" value="Chromosome"/>
</dbReference>
<reference evidence="1 2" key="1">
    <citation type="submission" date="2019-03" db="EMBL/GenBank/DDBJ databases">
        <title>Pragia sp. nov. isolated from the gut tract of Carduelis flavirostris.</title>
        <authorList>
            <person name="Ge Y."/>
        </authorList>
    </citation>
    <scope>NUCLEOTIDE SEQUENCE [LARGE SCALE GENOMIC DNA]</scope>
    <source>
        <strain evidence="1 2">CF-458</strain>
    </source>
</reference>
<gene>
    <name evidence="1" type="ORF">EKN56_17530</name>
</gene>
<sequence>MENELTPWPRRYYSPTDQVPYLFYVVFGASVGEQFSLSRIRHRCDGIPEGIGISAYGPDKHPDVITSFQQGYLWEELQTTNPALADEISTQTECVIIQGHCADDSDLNYFRNVIGLITALLESDGVGVFDPQSFMWWSAADWRTSIFDTPEFQPHKHVTILVSEEGDDAGWWHTRGMRKFGRPDLSIHGVHPENHSAIKELFDRFIEYLAHGGVINENQEIKMKSLPAGLFCRHGGNLDDPDFNNFHVEIKNYSDEK</sequence>
<keyword evidence="2" id="KW-1185">Reference proteome</keyword>
<dbReference type="RefSeq" id="WP_130592989.1">
    <property type="nucleotide sequence ID" value="NZ_CP034752.1"/>
</dbReference>
<organism evidence="1 2">
    <name type="scientific">Limnobaculum zhutongyuii</name>
    <dbReference type="NCBI Taxonomy" id="2498113"/>
    <lineage>
        <taxon>Bacteria</taxon>
        <taxon>Pseudomonadati</taxon>
        <taxon>Pseudomonadota</taxon>
        <taxon>Gammaproteobacteria</taxon>
        <taxon>Enterobacterales</taxon>
        <taxon>Budviciaceae</taxon>
        <taxon>Limnobaculum</taxon>
    </lineage>
</organism>